<dbReference type="InterPro" id="IPR036322">
    <property type="entry name" value="WD40_repeat_dom_sf"/>
</dbReference>
<comment type="caution">
    <text evidence="10">The sequence shown here is derived from an EMBL/GenBank/DDBJ whole genome shotgun (WGS) entry which is preliminary data.</text>
</comment>
<keyword evidence="8" id="KW-0812">Transmembrane</keyword>
<evidence type="ECO:0000256" key="6">
    <source>
        <dbReference type="ARBA" id="ARBA00043913"/>
    </source>
</evidence>
<keyword evidence="3" id="KW-0175">Coiled coil</keyword>
<feature type="transmembrane region" description="Helical" evidence="8">
    <location>
        <begin position="431"/>
        <end position="458"/>
    </location>
</feature>
<feature type="repeat" description="WD" evidence="7">
    <location>
        <begin position="510"/>
        <end position="551"/>
    </location>
</feature>
<gene>
    <name evidence="10" type="ORF">BKA55DRAFT_600552</name>
</gene>
<dbReference type="SMART" id="SM00320">
    <property type="entry name" value="WD40"/>
    <property type="match status" value="2"/>
</dbReference>
<organism evidence="10 11">
    <name type="scientific">Fusarium redolens</name>
    <dbReference type="NCBI Taxonomy" id="48865"/>
    <lineage>
        <taxon>Eukaryota</taxon>
        <taxon>Fungi</taxon>
        <taxon>Dikarya</taxon>
        <taxon>Ascomycota</taxon>
        <taxon>Pezizomycotina</taxon>
        <taxon>Sordariomycetes</taxon>
        <taxon>Hypocreomycetidae</taxon>
        <taxon>Hypocreales</taxon>
        <taxon>Nectriaceae</taxon>
        <taxon>Fusarium</taxon>
        <taxon>Fusarium redolens species complex</taxon>
    </lineage>
</organism>
<evidence type="ECO:0000256" key="4">
    <source>
        <dbReference type="ARBA" id="ARBA00038415"/>
    </source>
</evidence>
<proteinExistence type="inferred from homology"/>
<dbReference type="PROSITE" id="PS00678">
    <property type="entry name" value="WD_REPEATS_1"/>
    <property type="match status" value="1"/>
</dbReference>
<dbReference type="Gene3D" id="3.40.50.300">
    <property type="entry name" value="P-loop containing nucleotide triphosphate hydrolases"/>
    <property type="match status" value="1"/>
</dbReference>
<evidence type="ECO:0000256" key="1">
    <source>
        <dbReference type="ARBA" id="ARBA00022574"/>
    </source>
</evidence>
<dbReference type="PANTHER" id="PTHR22847:SF637">
    <property type="entry name" value="WD REPEAT DOMAIN 5B"/>
    <property type="match status" value="1"/>
</dbReference>
<keyword evidence="8" id="KW-1133">Transmembrane helix</keyword>
<dbReference type="GO" id="GO:1990234">
    <property type="term" value="C:transferase complex"/>
    <property type="evidence" value="ECO:0007669"/>
    <property type="project" value="UniProtKB-ARBA"/>
</dbReference>
<evidence type="ECO:0000313" key="10">
    <source>
        <dbReference type="EMBL" id="KAH7202690.1"/>
    </source>
</evidence>
<dbReference type="RefSeq" id="XP_046040637.1">
    <property type="nucleotide sequence ID" value="XM_046196544.1"/>
</dbReference>
<dbReference type="InterPro" id="IPR019775">
    <property type="entry name" value="WD40_repeat_CS"/>
</dbReference>
<dbReference type="PROSITE" id="PS50294">
    <property type="entry name" value="WD_REPEATS_REGION"/>
    <property type="match status" value="2"/>
</dbReference>
<dbReference type="PANTHER" id="PTHR22847">
    <property type="entry name" value="WD40 REPEAT PROTEIN"/>
    <property type="match status" value="1"/>
</dbReference>
<evidence type="ECO:0000259" key="9">
    <source>
        <dbReference type="PROSITE" id="PS50837"/>
    </source>
</evidence>
<evidence type="ECO:0000256" key="8">
    <source>
        <dbReference type="SAM" id="Phobius"/>
    </source>
</evidence>
<dbReference type="OrthoDB" id="538223at2759"/>
<reference evidence="10" key="1">
    <citation type="journal article" date="2021" name="Nat. Commun.">
        <title>Genetic determinants of endophytism in the Arabidopsis root mycobiome.</title>
        <authorList>
            <person name="Mesny F."/>
            <person name="Miyauchi S."/>
            <person name="Thiergart T."/>
            <person name="Pickel B."/>
            <person name="Atanasova L."/>
            <person name="Karlsson M."/>
            <person name="Huettel B."/>
            <person name="Barry K.W."/>
            <person name="Haridas S."/>
            <person name="Chen C."/>
            <person name="Bauer D."/>
            <person name="Andreopoulos W."/>
            <person name="Pangilinan J."/>
            <person name="LaButti K."/>
            <person name="Riley R."/>
            <person name="Lipzen A."/>
            <person name="Clum A."/>
            <person name="Drula E."/>
            <person name="Henrissat B."/>
            <person name="Kohler A."/>
            <person name="Grigoriev I.V."/>
            <person name="Martin F.M."/>
            <person name="Hacquard S."/>
        </authorList>
    </citation>
    <scope>NUCLEOTIDE SEQUENCE</scope>
    <source>
        <strain evidence="10">MPI-CAGE-AT-0023</strain>
    </source>
</reference>
<keyword evidence="1 7" id="KW-0853">WD repeat</keyword>
<dbReference type="AlphaFoldDB" id="A0A9P9FWA6"/>
<evidence type="ECO:0000256" key="7">
    <source>
        <dbReference type="PROSITE-ProRule" id="PRU00221"/>
    </source>
</evidence>
<dbReference type="PROSITE" id="PS50082">
    <property type="entry name" value="WD_REPEATS_2"/>
    <property type="match status" value="2"/>
</dbReference>
<dbReference type="Pfam" id="PF24883">
    <property type="entry name" value="NPHP3_N"/>
    <property type="match status" value="1"/>
</dbReference>
<feature type="repeat" description="WD" evidence="7">
    <location>
        <begin position="552"/>
        <end position="588"/>
    </location>
</feature>
<accession>A0A9P9FWA6</accession>
<evidence type="ECO:0000313" key="11">
    <source>
        <dbReference type="Proteomes" id="UP000720189"/>
    </source>
</evidence>
<dbReference type="GeneID" id="70226498"/>
<dbReference type="InterPro" id="IPR001680">
    <property type="entry name" value="WD40_rpt"/>
</dbReference>
<dbReference type="GO" id="GO:0005634">
    <property type="term" value="C:nucleus"/>
    <property type="evidence" value="ECO:0007669"/>
    <property type="project" value="TreeGrafter"/>
</dbReference>
<dbReference type="SUPFAM" id="SSF50978">
    <property type="entry name" value="WD40 repeat-like"/>
    <property type="match status" value="1"/>
</dbReference>
<comment type="function">
    <text evidence="6">Involved in mitochondrial fission. Acts as an adapter protein required to form mitochondrial fission complexes. Formation of these complexes is required to promote constriction and fission of the mitochondrial compartment at a late step in mitochondrial division.</text>
</comment>
<evidence type="ECO:0000256" key="3">
    <source>
        <dbReference type="ARBA" id="ARBA00023054"/>
    </source>
</evidence>
<keyword evidence="11" id="KW-1185">Reference proteome</keyword>
<feature type="transmembrane region" description="Helical" evidence="8">
    <location>
        <begin position="382"/>
        <end position="401"/>
    </location>
</feature>
<dbReference type="Proteomes" id="UP000720189">
    <property type="component" value="Unassembled WGS sequence"/>
</dbReference>
<keyword evidence="2" id="KW-0677">Repeat</keyword>
<protein>
    <recommendedName>
        <fullName evidence="5">Mitochondrial division protein 1</fullName>
    </recommendedName>
</protein>
<dbReference type="InterPro" id="IPR056884">
    <property type="entry name" value="NPHP3-like_N"/>
</dbReference>
<keyword evidence="8" id="KW-0472">Membrane</keyword>
<dbReference type="Pfam" id="PF00400">
    <property type="entry name" value="WD40"/>
    <property type="match status" value="2"/>
</dbReference>
<dbReference type="InterPro" id="IPR027417">
    <property type="entry name" value="P-loop_NTPase"/>
</dbReference>
<dbReference type="PROSITE" id="PS50837">
    <property type="entry name" value="NACHT"/>
    <property type="match status" value="1"/>
</dbReference>
<dbReference type="Gene3D" id="2.130.10.10">
    <property type="entry name" value="YVTN repeat-like/Quinoprotein amine dehydrogenase"/>
    <property type="match status" value="1"/>
</dbReference>
<feature type="domain" description="NACHT" evidence="9">
    <location>
        <begin position="163"/>
        <end position="312"/>
    </location>
</feature>
<dbReference type="SUPFAM" id="SSF52540">
    <property type="entry name" value="P-loop containing nucleoside triphosphate hydrolases"/>
    <property type="match status" value="1"/>
</dbReference>
<name>A0A9P9FWA6_FUSRE</name>
<comment type="similarity">
    <text evidence="4">Belongs to the WD repeat MDV1/CAF4 family.</text>
</comment>
<dbReference type="InterPro" id="IPR015943">
    <property type="entry name" value="WD40/YVTN_repeat-like_dom_sf"/>
</dbReference>
<sequence length="690" mass="76875">MALEGLGIAANVLGVVDISAKVIDWCVRYAQDVLHAKEDKKRLVDEVTRLNLASVNACELLRGPHGLRLKASYALYLATRQLARGSGQAKIGFEALKWPFKSKDVHLILLDVDHKVAFDTLPIAEGALFDSHAEEYNPIYLPNTRKELLKEIDSWIADPKSKTIFWLNGMAGMGKSTISRTVARLRSKRGDLGASFFFKGGETDRGNLTKFVPTVARRLAWSTPGVAPFIKSAVDADLAIIDKAVREQFEKLVREPLLKAPATSLSRPIAVIVVDALDECEMDADIKLLLELFSSLRFAGSLCVRVLITSRPELPVCLGFSSIGNTHQDLVLHKIPQLIIEHDISVFLRHEFTNICNRFNKVAEEELKLLVHWPGESNLEKLIMAAVPFFIFAATLCRFVNDSYLGSPNELLQSVLYHTSNGYALNLDMTYLLSFCLIISIIIMLASPLSMYALALLLEVYINKVPENLNLLVRLLYLSFREYLVNLENREIVKFWVLTWDSETDDWQGSEGHGGIVRSVVFSHNSIKLASASNDMTARIWDAETGECERVLEGHIDQVNSVVFSHDSTKLASASDESALRIWNVETGICKDIIMLDVYADVLSFMDDERGIVTDHGVFTLTGDLESRTEPPISLQPSEAVTLASRDGTWVKTAGMDLLWLSPECRHGQSYVLKVFFNGHSGDNATVTME</sequence>
<evidence type="ECO:0000256" key="5">
    <source>
        <dbReference type="ARBA" id="ARBA00039789"/>
    </source>
</evidence>
<dbReference type="EMBL" id="JAGMUX010000054">
    <property type="protein sequence ID" value="KAH7202690.1"/>
    <property type="molecule type" value="Genomic_DNA"/>
</dbReference>
<dbReference type="InterPro" id="IPR007111">
    <property type="entry name" value="NACHT_NTPase"/>
</dbReference>
<evidence type="ECO:0000256" key="2">
    <source>
        <dbReference type="ARBA" id="ARBA00022737"/>
    </source>
</evidence>